<name>A0A8X6R3Q8_NEPPI</name>
<dbReference type="EMBL" id="BMAW01040169">
    <property type="protein sequence ID" value="GFU58577.1"/>
    <property type="molecule type" value="Genomic_DNA"/>
</dbReference>
<sequence length="309" mass="34805">MPPKKSNLNNARSREARHKYVERSLQSAEEITARKAAKIIRTAGSRARESRKQQRKRQWTSRSLTCASFVRLAFEYAPDINYSAHSKIAIGAIDKVCRYCQALKFQKEALGICCASGNVIPSPIPTPPEPLLSLLAGNSDDSKLFLRKIRKFNSCFQMTSFGTTKICDLASVGRNFEEREERVTTRCQYNFIEQADEREIIVLLESFFLKIGITSILITTISSMIGNSFNCLKKMSPELKNDHYQIVIKVDKVPLGAHVGRYKAPTVGEVVVIMVDDQVDNRVIKITCHYSTVSAISDLHVHVIHSNTH</sequence>
<dbReference type="AlphaFoldDB" id="A0A8X6R3Q8"/>
<protein>
    <submittedName>
        <fullName evidence="1">Helitron_like_N domain-containing protein</fullName>
    </submittedName>
</protein>
<gene>
    <name evidence="1" type="primary">evm_004144</name>
    <name evidence="1" type="ORF">NPIL_83311</name>
</gene>
<dbReference type="Proteomes" id="UP000887013">
    <property type="component" value="Unassembled WGS sequence"/>
</dbReference>
<organism evidence="1 2">
    <name type="scientific">Nephila pilipes</name>
    <name type="common">Giant wood spider</name>
    <name type="synonym">Nephila maculata</name>
    <dbReference type="NCBI Taxonomy" id="299642"/>
    <lineage>
        <taxon>Eukaryota</taxon>
        <taxon>Metazoa</taxon>
        <taxon>Ecdysozoa</taxon>
        <taxon>Arthropoda</taxon>
        <taxon>Chelicerata</taxon>
        <taxon>Arachnida</taxon>
        <taxon>Araneae</taxon>
        <taxon>Araneomorphae</taxon>
        <taxon>Entelegynae</taxon>
        <taxon>Araneoidea</taxon>
        <taxon>Nephilidae</taxon>
        <taxon>Nephila</taxon>
    </lineage>
</organism>
<accession>A0A8X6R3Q8</accession>
<proteinExistence type="predicted"/>
<keyword evidence="2" id="KW-1185">Reference proteome</keyword>
<evidence type="ECO:0000313" key="1">
    <source>
        <dbReference type="EMBL" id="GFU58577.1"/>
    </source>
</evidence>
<comment type="caution">
    <text evidence="1">The sequence shown here is derived from an EMBL/GenBank/DDBJ whole genome shotgun (WGS) entry which is preliminary data.</text>
</comment>
<dbReference type="OrthoDB" id="6437323at2759"/>
<evidence type="ECO:0000313" key="2">
    <source>
        <dbReference type="Proteomes" id="UP000887013"/>
    </source>
</evidence>
<reference evidence="1" key="1">
    <citation type="submission" date="2020-08" db="EMBL/GenBank/DDBJ databases">
        <title>Multicomponent nature underlies the extraordinary mechanical properties of spider dragline silk.</title>
        <authorList>
            <person name="Kono N."/>
            <person name="Nakamura H."/>
            <person name="Mori M."/>
            <person name="Yoshida Y."/>
            <person name="Ohtoshi R."/>
            <person name="Malay A.D."/>
            <person name="Moran D.A.P."/>
            <person name="Tomita M."/>
            <person name="Numata K."/>
            <person name="Arakawa K."/>
        </authorList>
    </citation>
    <scope>NUCLEOTIDE SEQUENCE</scope>
</reference>